<protein>
    <submittedName>
        <fullName evidence="1">Uncharacterized protein</fullName>
    </submittedName>
</protein>
<dbReference type="EMBL" id="CACRXK020028191">
    <property type="protein sequence ID" value="CAB4041362.1"/>
    <property type="molecule type" value="Genomic_DNA"/>
</dbReference>
<name>A0A6S7LQZ5_PARCT</name>
<accession>A0A6S7LQZ5</accession>
<dbReference type="GO" id="GO:0035869">
    <property type="term" value="C:ciliary transition zone"/>
    <property type="evidence" value="ECO:0007669"/>
    <property type="project" value="TreeGrafter"/>
</dbReference>
<organism evidence="1 2">
    <name type="scientific">Paramuricea clavata</name>
    <name type="common">Red gorgonian</name>
    <name type="synonym">Violescent sea-whip</name>
    <dbReference type="NCBI Taxonomy" id="317549"/>
    <lineage>
        <taxon>Eukaryota</taxon>
        <taxon>Metazoa</taxon>
        <taxon>Cnidaria</taxon>
        <taxon>Anthozoa</taxon>
        <taxon>Octocorallia</taxon>
        <taxon>Malacalcyonacea</taxon>
        <taxon>Plexauridae</taxon>
        <taxon>Paramuricea</taxon>
    </lineage>
</organism>
<evidence type="ECO:0000313" key="1">
    <source>
        <dbReference type="EMBL" id="CAB4041362.1"/>
    </source>
</evidence>
<keyword evidence="2" id="KW-1185">Reference proteome</keyword>
<proteinExistence type="predicted"/>
<dbReference type="InterPro" id="IPR052434">
    <property type="entry name" value="Tectonic-like_complex_comp"/>
</dbReference>
<dbReference type="Proteomes" id="UP001152795">
    <property type="component" value="Unassembled WGS sequence"/>
</dbReference>
<dbReference type="GO" id="GO:1905515">
    <property type="term" value="P:non-motile cilium assembly"/>
    <property type="evidence" value="ECO:0007669"/>
    <property type="project" value="TreeGrafter"/>
</dbReference>
<dbReference type="Pfam" id="PF15625">
    <property type="entry name" value="CC2D2AN-C2"/>
    <property type="match status" value="1"/>
</dbReference>
<dbReference type="InterPro" id="IPR028928">
    <property type="entry name" value="CC2D2AN-C2"/>
</dbReference>
<dbReference type="PANTHER" id="PTHR20837:SF0">
    <property type="entry name" value="COILED-COIL AND C2 DOMAIN-CONTAINING PROTEIN 2A"/>
    <property type="match status" value="1"/>
</dbReference>
<reference evidence="1" key="1">
    <citation type="submission" date="2020-04" db="EMBL/GenBank/DDBJ databases">
        <authorList>
            <person name="Alioto T."/>
            <person name="Alioto T."/>
            <person name="Gomez Garrido J."/>
        </authorList>
    </citation>
    <scope>NUCLEOTIDE SEQUENCE</scope>
    <source>
        <strain evidence="1">A484AB</strain>
    </source>
</reference>
<dbReference type="GO" id="GO:1904491">
    <property type="term" value="P:protein localization to ciliary transition zone"/>
    <property type="evidence" value="ECO:0007669"/>
    <property type="project" value="TreeGrafter"/>
</dbReference>
<gene>
    <name evidence="1" type="ORF">PACLA_8A027142</name>
</gene>
<evidence type="ECO:0000313" key="2">
    <source>
        <dbReference type="Proteomes" id="UP001152795"/>
    </source>
</evidence>
<dbReference type="PANTHER" id="PTHR20837">
    <property type="entry name" value="CENTROSOMAL PROTEIN-RELATED"/>
    <property type="match status" value="1"/>
</dbReference>
<dbReference type="OrthoDB" id="2162143at2759"/>
<feature type="non-terminal residue" evidence="1">
    <location>
        <position position="303"/>
    </location>
</feature>
<comment type="caution">
    <text evidence="1">The sequence shown here is derived from an EMBL/GenBank/DDBJ whole genome shotgun (WGS) entry which is preliminary data.</text>
</comment>
<sequence length="303" mass="33953">MKEYKVHIKEWKKRKKLRKRRATDEGNPEQSELVDDVEEAAPQRPVEFNEEEEFQLIVENAEKARRKPGEPILTPELQSSANLTPVEQCPRGEQQRKKDVQRWQTFVKVMFNDKEVSRTLTKSLLSDFTIHFGEIHPVKILQWPESIKLQVHESSGLQNKLLTEVFIPVPEASKVSGMQTDLDAVEFSSNAEVVYQHDGVGSGLAVSMRVNNEGASVPAQTYLTSGKIYCSSSWGLDFEGIPLVPPQTSTTQPTPYGNMMKYDALASLGAAGMMDIHALAQWISESNLDPNDPANADIMSLVK</sequence>
<dbReference type="AlphaFoldDB" id="A0A6S7LQZ5"/>